<dbReference type="PROSITE" id="PS50082">
    <property type="entry name" value="WD_REPEATS_2"/>
    <property type="match status" value="8"/>
</dbReference>
<dbReference type="InterPro" id="IPR003593">
    <property type="entry name" value="AAA+_ATPase"/>
</dbReference>
<dbReference type="InterPro" id="IPR021886">
    <property type="entry name" value="MgsA_C"/>
</dbReference>
<dbReference type="PROSITE" id="PS00678">
    <property type="entry name" value="WD_REPEATS_1"/>
    <property type="match status" value="4"/>
</dbReference>
<keyword evidence="10" id="KW-1185">Reference proteome</keyword>
<feature type="repeat" description="WD" evidence="6">
    <location>
        <begin position="600"/>
        <end position="641"/>
    </location>
</feature>
<dbReference type="InterPro" id="IPR027417">
    <property type="entry name" value="P-loop_NTPase"/>
</dbReference>
<dbReference type="PRINTS" id="PR00320">
    <property type="entry name" value="GPROTEINBRPT"/>
</dbReference>
<evidence type="ECO:0000256" key="3">
    <source>
        <dbReference type="ARBA" id="ARBA00022737"/>
    </source>
</evidence>
<feature type="repeat" description="WD" evidence="6">
    <location>
        <begin position="515"/>
        <end position="556"/>
    </location>
</feature>
<sequence length="843" mass="94749">MSKQSYVSSKKSQSSKQNEIQVKDHVSLVERMKPINFTSYMGQKHVIGSNTILRNFLEVGEIPSMILWGPPGCGKKSLVNIIIQLTKEKFQDKAHIVKLVATTCGVGEVKTAVKTAENLLKFGHRTIVFMDNIHRFNKLQQDIFLPHIEAGTFILIGTTIENPSYSLNSALLSRCRIFSLSKLSVKDIIEILKKSIHCMDGRIHNSQNSENVSKFIIHSDILEWLAEVSDGNAQVALSGLEFAIRAKNLSYDKTSIISLEDIKQGLIHMYMQADNKNEQTHHLYSALHKSICAGKPNASLYWLARIMAAKEDPVDIARRLIRISSEDIGLADPDALGLAVHTLNACQMIGMPECDVMLGQCVIYLTKAPKSRLIYNALKAAQKVINETKEPQPDDRINIFYRIYKKLIDFVYQRLVEARSARNWYVHMRLLRFLLRYFPPGLALEYRQGGDVKTKMIDLLDLSIETDIKALAESIKASEPVITESVMDQLVETLQKLQAKVCNVDMKRYYKHKTLRTHLLPLTNIAFDKLGKRCLTGSYDRTCKVWDIESGEELLTLEGHKNVVYAVSFNNPISDKIVTGSFDKTASIWCSRTGHCLLTFWGHDGEVVVTKFSPTQNKVATGSLDATSRIFNLTTGQELGLLKGHTAEVIALHYNDDGNQIITGSFDGTVNVWDTRTFTRVCALIGHRSELSNCLYNFDYSLIASSSMDKTAKVWDTRKNECLATLLGHDDEVLDLTFDNKGKRLATASSDTTARVWDTTTDFRQLSVMQGHREEVSKVCFSPNGHHLLTSSLDKTARLWSLESGYCVQKLEGHSDDVFSCAFSYTGDTIITASKDNTCAIWR</sequence>
<dbReference type="AlphaFoldDB" id="A0ABD2A2V7"/>
<evidence type="ECO:0000256" key="7">
    <source>
        <dbReference type="SAM" id="MobiDB-lite"/>
    </source>
</evidence>
<dbReference type="CDD" id="cd00200">
    <property type="entry name" value="WD40"/>
    <property type="match status" value="1"/>
</dbReference>
<dbReference type="InterPro" id="IPR036322">
    <property type="entry name" value="WD40_repeat_dom_sf"/>
</dbReference>
<comment type="similarity">
    <text evidence="1">Belongs to the AAA ATPase family. RarA/MGS1/WRNIP1 subfamily.</text>
</comment>
<dbReference type="SMART" id="SM00382">
    <property type="entry name" value="AAA"/>
    <property type="match status" value="1"/>
</dbReference>
<evidence type="ECO:0000256" key="1">
    <source>
        <dbReference type="ARBA" id="ARBA00008959"/>
    </source>
</evidence>
<dbReference type="SUPFAM" id="SSF50978">
    <property type="entry name" value="WD40 repeat-like"/>
    <property type="match status" value="1"/>
</dbReference>
<dbReference type="SUPFAM" id="SSF48019">
    <property type="entry name" value="post-AAA+ oligomerization domain-like"/>
    <property type="match status" value="1"/>
</dbReference>
<dbReference type="SMART" id="SM00320">
    <property type="entry name" value="WD40"/>
    <property type="match status" value="8"/>
</dbReference>
<dbReference type="InterPro" id="IPR020472">
    <property type="entry name" value="WD40_PAC1"/>
</dbReference>
<keyword evidence="5" id="KW-0067">ATP-binding</keyword>
<evidence type="ECO:0000313" key="9">
    <source>
        <dbReference type="EMBL" id="KAL2714962.1"/>
    </source>
</evidence>
<feature type="repeat" description="WD" evidence="6">
    <location>
        <begin position="811"/>
        <end position="843"/>
    </location>
</feature>
<keyword evidence="3" id="KW-0677">Repeat</keyword>
<dbReference type="Gene3D" id="1.20.272.10">
    <property type="match status" value="1"/>
</dbReference>
<dbReference type="SUPFAM" id="SSF52540">
    <property type="entry name" value="P-loop containing nucleoside triphosphate hydrolases"/>
    <property type="match status" value="1"/>
</dbReference>
<dbReference type="Proteomes" id="UP001607302">
    <property type="component" value="Unassembled WGS sequence"/>
</dbReference>
<dbReference type="EMBL" id="JAUDFV010000155">
    <property type="protein sequence ID" value="KAL2714962.1"/>
    <property type="molecule type" value="Genomic_DNA"/>
</dbReference>
<dbReference type="GO" id="GO:0005524">
    <property type="term" value="F:ATP binding"/>
    <property type="evidence" value="ECO:0007669"/>
    <property type="project" value="UniProtKB-KW"/>
</dbReference>
<feature type="repeat" description="WD" evidence="6">
    <location>
        <begin position="557"/>
        <end position="599"/>
    </location>
</feature>
<evidence type="ECO:0000256" key="6">
    <source>
        <dbReference type="PROSITE-ProRule" id="PRU00221"/>
    </source>
</evidence>
<feature type="repeat" description="WD" evidence="6">
    <location>
        <begin position="769"/>
        <end position="810"/>
    </location>
</feature>
<evidence type="ECO:0000256" key="5">
    <source>
        <dbReference type="ARBA" id="ARBA00022840"/>
    </source>
</evidence>
<dbReference type="InterPro" id="IPR003959">
    <property type="entry name" value="ATPase_AAA_core"/>
</dbReference>
<dbReference type="InterPro" id="IPR051314">
    <property type="entry name" value="AAA_ATPase_RarA/MGS1/WRNIP1"/>
</dbReference>
<dbReference type="Pfam" id="PF00400">
    <property type="entry name" value="WD40"/>
    <property type="match status" value="8"/>
</dbReference>
<feature type="domain" description="AAA+ ATPase" evidence="8">
    <location>
        <begin position="61"/>
        <end position="183"/>
    </location>
</feature>
<feature type="repeat" description="WD" evidence="6">
    <location>
        <begin position="642"/>
        <end position="683"/>
    </location>
</feature>
<dbReference type="Pfam" id="PF12002">
    <property type="entry name" value="MgsA_C"/>
    <property type="match status" value="1"/>
</dbReference>
<feature type="region of interest" description="Disordered" evidence="7">
    <location>
        <begin position="1"/>
        <end position="20"/>
    </location>
</feature>
<evidence type="ECO:0000259" key="8">
    <source>
        <dbReference type="SMART" id="SM00382"/>
    </source>
</evidence>
<dbReference type="PANTHER" id="PTHR13779:SF7">
    <property type="entry name" value="ATPASE WRNIP1"/>
    <property type="match status" value="1"/>
</dbReference>
<evidence type="ECO:0000256" key="2">
    <source>
        <dbReference type="ARBA" id="ARBA00022574"/>
    </source>
</evidence>
<feature type="repeat" description="WD" evidence="6">
    <location>
        <begin position="684"/>
        <end position="725"/>
    </location>
</feature>
<dbReference type="Gene3D" id="3.40.50.300">
    <property type="entry name" value="P-loop containing nucleotide triphosphate hydrolases"/>
    <property type="match status" value="1"/>
</dbReference>
<dbReference type="InterPro" id="IPR019775">
    <property type="entry name" value="WD40_repeat_CS"/>
</dbReference>
<dbReference type="Gene3D" id="2.130.10.10">
    <property type="entry name" value="YVTN repeat-like/Quinoprotein amine dehydrogenase"/>
    <property type="match status" value="3"/>
</dbReference>
<dbReference type="PROSITE" id="PS50294">
    <property type="entry name" value="WD_REPEATS_REGION"/>
    <property type="match status" value="7"/>
</dbReference>
<keyword evidence="2 6" id="KW-0853">WD repeat</keyword>
<dbReference type="InterPro" id="IPR015943">
    <property type="entry name" value="WD40/YVTN_repeat-like_dom_sf"/>
</dbReference>
<dbReference type="CDD" id="cd18139">
    <property type="entry name" value="HLD_clamp_RarA"/>
    <property type="match status" value="1"/>
</dbReference>
<evidence type="ECO:0000256" key="4">
    <source>
        <dbReference type="ARBA" id="ARBA00022741"/>
    </source>
</evidence>
<proteinExistence type="inferred from homology"/>
<dbReference type="CDD" id="cd00009">
    <property type="entry name" value="AAA"/>
    <property type="match status" value="1"/>
</dbReference>
<evidence type="ECO:0000313" key="10">
    <source>
        <dbReference type="Proteomes" id="UP001607302"/>
    </source>
</evidence>
<dbReference type="Pfam" id="PF16193">
    <property type="entry name" value="AAA_assoc_2"/>
    <property type="match status" value="1"/>
</dbReference>
<feature type="compositionally biased region" description="Low complexity" evidence="7">
    <location>
        <begin position="1"/>
        <end position="17"/>
    </location>
</feature>
<keyword evidence="4" id="KW-0547">Nucleotide-binding</keyword>
<reference evidence="9 10" key="1">
    <citation type="journal article" date="2024" name="Ann. Entomol. Soc. Am.">
        <title>Genomic analyses of the southern and eastern yellowjacket wasps (Hymenoptera: Vespidae) reveal evolutionary signatures of social life.</title>
        <authorList>
            <person name="Catto M.A."/>
            <person name="Caine P.B."/>
            <person name="Orr S.E."/>
            <person name="Hunt B.G."/>
            <person name="Goodisman M.A.D."/>
        </authorList>
    </citation>
    <scope>NUCLEOTIDE SEQUENCE [LARGE SCALE GENOMIC DNA]</scope>
    <source>
        <strain evidence="9">233</strain>
        <tissue evidence="9">Head and thorax</tissue>
    </source>
</reference>
<organism evidence="9 10">
    <name type="scientific">Vespula squamosa</name>
    <name type="common">Southern yellow jacket</name>
    <name type="synonym">Wasp</name>
    <dbReference type="NCBI Taxonomy" id="30214"/>
    <lineage>
        <taxon>Eukaryota</taxon>
        <taxon>Metazoa</taxon>
        <taxon>Ecdysozoa</taxon>
        <taxon>Arthropoda</taxon>
        <taxon>Hexapoda</taxon>
        <taxon>Insecta</taxon>
        <taxon>Pterygota</taxon>
        <taxon>Neoptera</taxon>
        <taxon>Endopterygota</taxon>
        <taxon>Hymenoptera</taxon>
        <taxon>Apocrita</taxon>
        <taxon>Aculeata</taxon>
        <taxon>Vespoidea</taxon>
        <taxon>Vespidae</taxon>
        <taxon>Vespinae</taxon>
        <taxon>Vespula</taxon>
    </lineage>
</organism>
<protein>
    <submittedName>
        <fullName evidence="9">Dynein assembly factor with WDR repeat domains 1</fullName>
    </submittedName>
</protein>
<dbReference type="InterPro" id="IPR008921">
    <property type="entry name" value="DNA_pol3_clamp-load_cplx_C"/>
</dbReference>
<comment type="caution">
    <text evidence="9">The sequence shown here is derived from an EMBL/GenBank/DDBJ whole genome shotgun (WGS) entry which is preliminary data.</text>
</comment>
<accession>A0ABD2A2V7</accession>
<gene>
    <name evidence="9" type="ORF">V1478_014660</name>
</gene>
<feature type="repeat" description="WD" evidence="6">
    <location>
        <begin position="726"/>
        <end position="767"/>
    </location>
</feature>
<dbReference type="InterPro" id="IPR001680">
    <property type="entry name" value="WD40_rpt"/>
</dbReference>
<name>A0ABD2A2V7_VESSQ</name>
<dbReference type="PANTHER" id="PTHR13779">
    <property type="entry name" value="WERNER HELICASE-INTERACTING PROTEIN 1 FAMILY MEMBER"/>
    <property type="match status" value="1"/>
</dbReference>
<dbReference type="Pfam" id="PF00004">
    <property type="entry name" value="AAA"/>
    <property type="match status" value="1"/>
</dbReference>
<dbReference type="InterPro" id="IPR032423">
    <property type="entry name" value="AAA_assoc_2"/>
</dbReference>